<evidence type="ECO:0000313" key="5">
    <source>
        <dbReference type="Proteomes" id="UP001497516"/>
    </source>
</evidence>
<proteinExistence type="predicted"/>
<dbReference type="Pfam" id="PF14111">
    <property type="entry name" value="DUF4283"/>
    <property type="match status" value="1"/>
</dbReference>
<evidence type="ECO:0000256" key="2">
    <source>
        <dbReference type="SAM" id="MobiDB-lite"/>
    </source>
</evidence>
<evidence type="ECO:0000313" key="4">
    <source>
        <dbReference type="EMBL" id="CAL1402604.1"/>
    </source>
</evidence>
<feature type="domain" description="CCHC-type" evidence="3">
    <location>
        <begin position="198"/>
        <end position="211"/>
    </location>
</feature>
<dbReference type="PROSITE" id="PS50158">
    <property type="entry name" value="ZF_CCHC"/>
    <property type="match status" value="1"/>
</dbReference>
<dbReference type="GO" id="GO:0008270">
    <property type="term" value="F:zinc ion binding"/>
    <property type="evidence" value="ECO:0007669"/>
    <property type="project" value="UniProtKB-KW"/>
</dbReference>
<dbReference type="GO" id="GO:0003676">
    <property type="term" value="F:nucleic acid binding"/>
    <property type="evidence" value="ECO:0007669"/>
    <property type="project" value="InterPro"/>
</dbReference>
<keyword evidence="1" id="KW-0862">Zinc</keyword>
<dbReference type="PANTHER" id="PTHR31286">
    <property type="entry name" value="GLYCINE-RICH CELL WALL STRUCTURAL PROTEIN 1.8-LIKE"/>
    <property type="match status" value="1"/>
</dbReference>
<dbReference type="EMBL" id="OZ034820">
    <property type="protein sequence ID" value="CAL1402604.1"/>
    <property type="molecule type" value="Genomic_DNA"/>
</dbReference>
<keyword evidence="1" id="KW-0863">Zinc-finger</keyword>
<dbReference type="InterPro" id="IPR025836">
    <property type="entry name" value="Zn_knuckle_CX2CX4HX4C"/>
</dbReference>
<dbReference type="InterPro" id="IPR001878">
    <property type="entry name" value="Znf_CCHC"/>
</dbReference>
<sequence length="304" mass="34788">MNLRGEKSHLVLNVRPRVTSARGSGMAMLLGKWVTDANINLQKAKNTAISKWRAYGEIQATKEVDNLYVYSFQSTKQRDAVWEARPWNLGNTVVALRKWDGEHKAKPSDIPIVTLWVQMHDLSQSLKDEESIQAVVEFIFPYHHCIDQSNFEFRGWLKFIRAKVEFNLDKPIPIRFEYPLGEISIWVNFKYEQIMDICYFCGKLGHLIQNCLDREDHRRRGLCTDPSEVYTAALKARHDSPANTPPTSFRENLSISRQLTSSNPRTHRRRGSQGESSFMSLVGRTGQGLSSCPPGFAALDMEEP</sequence>
<feature type="region of interest" description="Disordered" evidence="2">
    <location>
        <begin position="258"/>
        <end position="304"/>
    </location>
</feature>
<reference evidence="4 5" key="1">
    <citation type="submission" date="2024-04" db="EMBL/GenBank/DDBJ databases">
        <authorList>
            <person name="Fracassetti M."/>
        </authorList>
    </citation>
    <scope>NUCLEOTIDE SEQUENCE [LARGE SCALE GENOMIC DNA]</scope>
</reference>
<evidence type="ECO:0000256" key="1">
    <source>
        <dbReference type="PROSITE-ProRule" id="PRU00047"/>
    </source>
</evidence>
<dbReference type="Pfam" id="PF14392">
    <property type="entry name" value="zf-CCHC_4"/>
    <property type="match status" value="1"/>
</dbReference>
<dbReference type="PANTHER" id="PTHR31286:SF167">
    <property type="entry name" value="OS09G0268800 PROTEIN"/>
    <property type="match status" value="1"/>
</dbReference>
<dbReference type="InterPro" id="IPR025558">
    <property type="entry name" value="DUF4283"/>
</dbReference>
<accession>A0AAV2FWB9</accession>
<gene>
    <name evidence="4" type="ORF">LTRI10_LOCUS42590</name>
</gene>
<dbReference type="Proteomes" id="UP001497516">
    <property type="component" value="Chromosome 7"/>
</dbReference>
<dbReference type="AlphaFoldDB" id="A0AAV2FWB9"/>
<dbReference type="InterPro" id="IPR040256">
    <property type="entry name" value="At4g02000-like"/>
</dbReference>
<name>A0AAV2FWB9_9ROSI</name>
<evidence type="ECO:0000259" key="3">
    <source>
        <dbReference type="PROSITE" id="PS50158"/>
    </source>
</evidence>
<protein>
    <recommendedName>
        <fullName evidence="3">CCHC-type domain-containing protein</fullName>
    </recommendedName>
</protein>
<keyword evidence="5" id="KW-1185">Reference proteome</keyword>
<keyword evidence="1" id="KW-0479">Metal-binding</keyword>
<organism evidence="4 5">
    <name type="scientific">Linum trigynum</name>
    <dbReference type="NCBI Taxonomy" id="586398"/>
    <lineage>
        <taxon>Eukaryota</taxon>
        <taxon>Viridiplantae</taxon>
        <taxon>Streptophyta</taxon>
        <taxon>Embryophyta</taxon>
        <taxon>Tracheophyta</taxon>
        <taxon>Spermatophyta</taxon>
        <taxon>Magnoliopsida</taxon>
        <taxon>eudicotyledons</taxon>
        <taxon>Gunneridae</taxon>
        <taxon>Pentapetalae</taxon>
        <taxon>rosids</taxon>
        <taxon>fabids</taxon>
        <taxon>Malpighiales</taxon>
        <taxon>Linaceae</taxon>
        <taxon>Linum</taxon>
    </lineage>
</organism>